<dbReference type="CDD" id="cd01136">
    <property type="entry name" value="ATPase_flagellum-secretory_path_III"/>
    <property type="match status" value="1"/>
</dbReference>
<evidence type="ECO:0000313" key="12">
    <source>
        <dbReference type="Proteomes" id="UP000578697"/>
    </source>
</evidence>
<gene>
    <name evidence="11" type="ORF">DYE49_08955</name>
    <name evidence="10" type="ORF">HNP77_000031</name>
</gene>
<accession>A0A840S7Q6</accession>
<keyword evidence="4" id="KW-0547">Nucleotide-binding</keyword>
<evidence type="ECO:0000256" key="8">
    <source>
        <dbReference type="ARBA" id="ARBA00034006"/>
    </source>
</evidence>
<protein>
    <submittedName>
        <fullName evidence="10">Flagellum-specific ATP synthase</fullName>
    </submittedName>
    <submittedName>
        <fullName evidence="11">FliI/YscN family ATPase</fullName>
    </submittedName>
</protein>
<evidence type="ECO:0000256" key="4">
    <source>
        <dbReference type="ARBA" id="ARBA00022741"/>
    </source>
</evidence>
<evidence type="ECO:0000259" key="9">
    <source>
        <dbReference type="SMART" id="SM00382"/>
    </source>
</evidence>
<evidence type="ECO:0000256" key="1">
    <source>
        <dbReference type="ARBA" id="ARBA00004496"/>
    </source>
</evidence>
<dbReference type="GO" id="GO:0030257">
    <property type="term" value="C:type III protein secretion system complex"/>
    <property type="evidence" value="ECO:0007669"/>
    <property type="project" value="InterPro"/>
</dbReference>
<dbReference type="GO" id="GO:0008564">
    <property type="term" value="F:protein-exporting ATPase activity"/>
    <property type="evidence" value="ECO:0007669"/>
    <property type="project" value="UniProtKB-EC"/>
</dbReference>
<dbReference type="InterPro" id="IPR003593">
    <property type="entry name" value="AAA+_ATPase"/>
</dbReference>
<dbReference type="InterPro" id="IPR027417">
    <property type="entry name" value="P-loop_NTPase"/>
</dbReference>
<sequence>MEKFFDKYTKIVQRTEPIKYTGTVTSVNSSFIESLGPSSVIGEICTIEVKSKNTEILAEVISLDGKTVKLMPFSTTEGIEVGAAVVGSGHLLEVPVGEGLIGRVVDCLGRPCDGKGDISCSDYYPAVASAPAFLTRKTLDSRVSTGVRAIDALLTVAKGQRLGIFAGSGVGKSTLMGMIARNTDADINVIALIGERGREVPEFIMNDLGEEGLKRSVVVAATGDLSQIAKIRAAYVATAIAEYFRDQGKNVMLMIDSITRFAQAQRDVGSSNGEPPQRRGYPASTFNMIQKLLERAGANDKGTITAFYTVLVEGGEMDEPVSDAVRGILDGHIILSRQLQERQHYPAIDVLPSISRLARKVNGKNTLKAVQRVKAWMATYAQQEEMIIAGVYQKGNSPEIDEAIEHHQAIEEFLCQEEYEESSMEQTLQKLSVLSGIEIPPEEYTSQPQFA</sequence>
<dbReference type="Pfam" id="PF18269">
    <property type="entry name" value="T3SS_ATPase_C"/>
    <property type="match status" value="1"/>
</dbReference>
<dbReference type="InterPro" id="IPR000194">
    <property type="entry name" value="ATPase_F1/V1/A1_a/bsu_nucl-bd"/>
</dbReference>
<dbReference type="Pfam" id="PF02874">
    <property type="entry name" value="ATP-synt_ab_N"/>
    <property type="match status" value="1"/>
</dbReference>
<keyword evidence="6" id="KW-0653">Protein transport</keyword>
<dbReference type="Proteomes" id="UP000578697">
    <property type="component" value="Unassembled WGS sequence"/>
</dbReference>
<dbReference type="SMART" id="SM00382">
    <property type="entry name" value="AAA"/>
    <property type="match status" value="1"/>
</dbReference>
<keyword evidence="7" id="KW-1278">Translocase</keyword>
<dbReference type="GO" id="GO:0046933">
    <property type="term" value="F:proton-transporting ATP synthase activity, rotational mechanism"/>
    <property type="evidence" value="ECO:0007669"/>
    <property type="project" value="TreeGrafter"/>
</dbReference>
<proteinExistence type="predicted"/>
<keyword evidence="2" id="KW-0813">Transport</keyword>
<dbReference type="AlphaFoldDB" id="A0A840S7Q6"/>
<dbReference type="InterPro" id="IPR004100">
    <property type="entry name" value="ATPase_F1/V1/A1_a/bsu_N"/>
</dbReference>
<keyword evidence="3" id="KW-0963">Cytoplasm</keyword>
<evidence type="ECO:0000256" key="2">
    <source>
        <dbReference type="ARBA" id="ARBA00022448"/>
    </source>
</evidence>
<keyword evidence="5" id="KW-0067">ATP-binding</keyword>
<dbReference type="Proteomes" id="UP000593591">
    <property type="component" value="Chromosome"/>
</dbReference>
<evidence type="ECO:0000256" key="5">
    <source>
        <dbReference type="ARBA" id="ARBA00022840"/>
    </source>
</evidence>
<dbReference type="Gene3D" id="3.40.50.12240">
    <property type="match status" value="1"/>
</dbReference>
<dbReference type="PANTHER" id="PTHR15184">
    <property type="entry name" value="ATP SYNTHASE"/>
    <property type="match status" value="1"/>
</dbReference>
<dbReference type="InterPro" id="IPR050053">
    <property type="entry name" value="ATPase_alpha/beta_chains"/>
</dbReference>
<dbReference type="InterPro" id="IPR020003">
    <property type="entry name" value="ATPase_a/bsu_AS"/>
</dbReference>
<evidence type="ECO:0000256" key="6">
    <source>
        <dbReference type="ARBA" id="ARBA00022927"/>
    </source>
</evidence>
<organism evidence="10 12">
    <name type="scientific">Treponema rectale</name>
    <dbReference type="NCBI Taxonomy" id="744512"/>
    <lineage>
        <taxon>Bacteria</taxon>
        <taxon>Pseudomonadati</taxon>
        <taxon>Spirochaetota</taxon>
        <taxon>Spirochaetia</taxon>
        <taxon>Spirochaetales</taxon>
        <taxon>Treponemataceae</taxon>
        <taxon>Treponema</taxon>
    </lineage>
</organism>
<dbReference type="GO" id="GO:0030254">
    <property type="term" value="P:protein secretion by the type III secretion system"/>
    <property type="evidence" value="ECO:0007669"/>
    <property type="project" value="InterPro"/>
</dbReference>
<dbReference type="NCBIfam" id="TIGR01026">
    <property type="entry name" value="fliI_yscN"/>
    <property type="match status" value="1"/>
</dbReference>
<reference evidence="11 13" key="1">
    <citation type="submission" date="2018-08" db="EMBL/GenBank/DDBJ databases">
        <title>The first complete genome of Treponema rectale (CHPAT), a commensal spirochete of the bovine rectum.</title>
        <authorList>
            <person name="Staton G.J."/>
            <person name="Clegg S.R."/>
            <person name="Carter S.D."/>
            <person name="Radford A.D."/>
            <person name="Darby A."/>
            <person name="Hall N."/>
            <person name="Birtles R.J."/>
            <person name="Evans N.J."/>
        </authorList>
    </citation>
    <scope>NUCLEOTIDE SEQUENCE [LARGE SCALE GENOMIC DNA]</scope>
    <source>
        <strain evidence="11 13">CHPA</strain>
    </source>
</reference>
<dbReference type="EMBL" id="CP031517">
    <property type="protein sequence ID" value="QOS40582.1"/>
    <property type="molecule type" value="Genomic_DNA"/>
</dbReference>
<evidence type="ECO:0000313" key="13">
    <source>
        <dbReference type="Proteomes" id="UP000593591"/>
    </source>
</evidence>
<evidence type="ECO:0000256" key="7">
    <source>
        <dbReference type="ARBA" id="ARBA00022967"/>
    </source>
</evidence>
<evidence type="ECO:0000256" key="3">
    <source>
        <dbReference type="ARBA" id="ARBA00022490"/>
    </source>
</evidence>
<evidence type="ECO:0000313" key="11">
    <source>
        <dbReference type="EMBL" id="QOS40582.1"/>
    </source>
</evidence>
<dbReference type="EMBL" id="JACHFR010000001">
    <property type="protein sequence ID" value="MBB5217687.1"/>
    <property type="molecule type" value="Genomic_DNA"/>
</dbReference>
<dbReference type="InterPro" id="IPR040627">
    <property type="entry name" value="T3SS_ATPase_C"/>
</dbReference>
<dbReference type="GO" id="GO:0005524">
    <property type="term" value="F:ATP binding"/>
    <property type="evidence" value="ECO:0007669"/>
    <property type="project" value="UniProtKB-KW"/>
</dbReference>
<dbReference type="InterPro" id="IPR005714">
    <property type="entry name" value="ATPase_T3SS_FliI/YscN"/>
</dbReference>
<dbReference type="FunFam" id="3.40.50.12240:FF:000002">
    <property type="entry name" value="Flagellum-specific ATP synthase FliI"/>
    <property type="match status" value="1"/>
</dbReference>
<evidence type="ECO:0000313" key="10">
    <source>
        <dbReference type="EMBL" id="MBB5217687.1"/>
    </source>
</evidence>
<comment type="catalytic activity">
    <reaction evidence="8">
        <text>ATP + H2O + cellular proteinSide 1 = ADP + phosphate + cellular proteinSide 2.</text>
        <dbReference type="EC" id="7.4.2.8"/>
    </reaction>
</comment>
<dbReference type="SUPFAM" id="SSF52540">
    <property type="entry name" value="P-loop containing nucleoside triphosphate hydrolases"/>
    <property type="match status" value="1"/>
</dbReference>
<dbReference type="GO" id="GO:0016887">
    <property type="term" value="F:ATP hydrolysis activity"/>
    <property type="evidence" value="ECO:0007669"/>
    <property type="project" value="InterPro"/>
</dbReference>
<dbReference type="PROSITE" id="PS00152">
    <property type="entry name" value="ATPASE_ALPHA_BETA"/>
    <property type="match status" value="1"/>
</dbReference>
<dbReference type="KEGG" id="trc:DYE49_08955"/>
<name>A0A840S7Q6_9SPIR</name>
<reference evidence="10 12" key="2">
    <citation type="submission" date="2020-08" db="EMBL/GenBank/DDBJ databases">
        <title>Genomic Encyclopedia of Type Strains, Phase IV (KMG-IV): sequencing the most valuable type-strain genomes for metagenomic binning, comparative biology and taxonomic classification.</title>
        <authorList>
            <person name="Goeker M."/>
        </authorList>
    </citation>
    <scope>NUCLEOTIDE SEQUENCE [LARGE SCALE GENOMIC DNA]</scope>
    <source>
        <strain evidence="10 12">DSM 103679</strain>
    </source>
</reference>
<dbReference type="PANTHER" id="PTHR15184:SF9">
    <property type="entry name" value="SPI-1 TYPE 3 SECRETION SYSTEM ATPASE"/>
    <property type="match status" value="1"/>
</dbReference>
<dbReference type="RefSeq" id="WP_184651137.1">
    <property type="nucleotide sequence ID" value="NZ_JACHFR010000001.1"/>
</dbReference>
<feature type="domain" description="AAA+ ATPase" evidence="9">
    <location>
        <begin position="158"/>
        <end position="339"/>
    </location>
</feature>
<keyword evidence="12" id="KW-1185">Reference proteome</keyword>
<comment type="subcellular location">
    <subcellularLocation>
        <location evidence="1">Cytoplasm</location>
    </subcellularLocation>
</comment>
<dbReference type="Pfam" id="PF00006">
    <property type="entry name" value="ATP-synt_ab"/>
    <property type="match status" value="1"/>
</dbReference>
<dbReference type="GO" id="GO:0005737">
    <property type="term" value="C:cytoplasm"/>
    <property type="evidence" value="ECO:0007669"/>
    <property type="project" value="UniProtKB-SubCell"/>
</dbReference>